<dbReference type="EMBL" id="JBHTIS010000982">
    <property type="protein sequence ID" value="MFD1047230.1"/>
    <property type="molecule type" value="Genomic_DNA"/>
</dbReference>
<evidence type="ECO:0000313" key="2">
    <source>
        <dbReference type="EMBL" id="MFD1047230.1"/>
    </source>
</evidence>
<reference evidence="3" key="1">
    <citation type="journal article" date="2019" name="Int. J. Syst. Evol. Microbiol.">
        <title>The Global Catalogue of Microorganisms (GCM) 10K type strain sequencing project: providing services to taxonomists for standard genome sequencing and annotation.</title>
        <authorList>
            <consortium name="The Broad Institute Genomics Platform"/>
            <consortium name="The Broad Institute Genome Sequencing Center for Infectious Disease"/>
            <person name="Wu L."/>
            <person name="Ma J."/>
        </authorList>
    </citation>
    <scope>NUCLEOTIDE SEQUENCE [LARGE SCALE GENOMIC DNA]</scope>
    <source>
        <strain evidence="3">JCM 31486</strain>
    </source>
</reference>
<sequence>LAAIGAALHLRYQDLRTDVARQDVIRSAATKLLSAGRHRQAARRLRHQIEQQPSPADVVPSLEAVA</sequence>
<dbReference type="Proteomes" id="UP001597045">
    <property type="component" value="Unassembled WGS sequence"/>
</dbReference>
<name>A0ABW3ME23_9PSEU</name>
<organism evidence="2 3">
    <name type="scientific">Kibdelosporangium lantanae</name>
    <dbReference type="NCBI Taxonomy" id="1497396"/>
    <lineage>
        <taxon>Bacteria</taxon>
        <taxon>Bacillati</taxon>
        <taxon>Actinomycetota</taxon>
        <taxon>Actinomycetes</taxon>
        <taxon>Pseudonocardiales</taxon>
        <taxon>Pseudonocardiaceae</taxon>
        <taxon>Kibdelosporangium</taxon>
    </lineage>
</organism>
<evidence type="ECO:0000313" key="3">
    <source>
        <dbReference type="Proteomes" id="UP001597045"/>
    </source>
</evidence>
<comment type="caution">
    <text evidence="2">The sequence shown here is derived from an EMBL/GenBank/DDBJ whole genome shotgun (WGS) entry which is preliminary data.</text>
</comment>
<evidence type="ECO:0000256" key="1">
    <source>
        <dbReference type="SAM" id="MobiDB-lite"/>
    </source>
</evidence>
<feature type="non-terminal residue" evidence="2">
    <location>
        <position position="1"/>
    </location>
</feature>
<dbReference type="Gene3D" id="3.40.50.2000">
    <property type="entry name" value="Glycogen Phosphorylase B"/>
    <property type="match status" value="2"/>
</dbReference>
<proteinExistence type="predicted"/>
<dbReference type="SUPFAM" id="SSF53756">
    <property type="entry name" value="UDP-Glycosyltransferase/glycogen phosphorylase"/>
    <property type="match status" value="1"/>
</dbReference>
<protein>
    <recommendedName>
        <fullName evidence="4">Transcriptional regulator</fullName>
    </recommendedName>
</protein>
<accession>A0ABW3ME23</accession>
<feature type="region of interest" description="Disordered" evidence="1">
    <location>
        <begin position="46"/>
        <end position="66"/>
    </location>
</feature>
<keyword evidence="3" id="KW-1185">Reference proteome</keyword>
<gene>
    <name evidence="2" type="ORF">ACFQ1S_17585</name>
</gene>
<evidence type="ECO:0008006" key="4">
    <source>
        <dbReference type="Google" id="ProtNLM"/>
    </source>
</evidence>